<sequence length="193" mass="22571">MAEPYVGNLREFNLNSSDWNIHKARLQNYFKANEIVNEGKKRCILLNMMDEDAYKLIYNLSSPTLHEERTYEKLTQLLDKFFAPQKSVLAERYKFYESKKHEKESAKEWTARVRSIAVNCEFGAELEICLRDKFVCGFEKGPILDRMLEEKNEVSFDKMSDVANNKMAALENYKIPFVKEEPINHVRTVAACP</sequence>
<dbReference type="PANTHER" id="PTHR33198:SF19">
    <property type="entry name" value="CCHC-TYPE DOMAIN-CONTAINING PROTEIN"/>
    <property type="match status" value="1"/>
</dbReference>
<accession>A0AAW1JVN5</accession>
<protein>
    <submittedName>
        <fullName evidence="1">Uncharacterized protein</fullName>
    </submittedName>
</protein>
<dbReference type="Proteomes" id="UP001458880">
    <property type="component" value="Unassembled WGS sequence"/>
</dbReference>
<evidence type="ECO:0000313" key="1">
    <source>
        <dbReference type="EMBL" id="KAK9708223.1"/>
    </source>
</evidence>
<name>A0AAW1JVN5_POPJA</name>
<gene>
    <name evidence="1" type="ORF">QE152_g27358</name>
</gene>
<evidence type="ECO:0000313" key="2">
    <source>
        <dbReference type="Proteomes" id="UP001458880"/>
    </source>
</evidence>
<reference evidence="1 2" key="1">
    <citation type="journal article" date="2024" name="BMC Genomics">
        <title>De novo assembly and annotation of Popillia japonica's genome with initial clues to its potential as an invasive pest.</title>
        <authorList>
            <person name="Cucini C."/>
            <person name="Boschi S."/>
            <person name="Funari R."/>
            <person name="Cardaioli E."/>
            <person name="Iannotti N."/>
            <person name="Marturano G."/>
            <person name="Paoli F."/>
            <person name="Bruttini M."/>
            <person name="Carapelli A."/>
            <person name="Frati F."/>
            <person name="Nardi F."/>
        </authorList>
    </citation>
    <scope>NUCLEOTIDE SEQUENCE [LARGE SCALE GENOMIC DNA]</scope>
    <source>
        <strain evidence="1">DMR45628</strain>
    </source>
</reference>
<dbReference type="PANTHER" id="PTHR33198">
    <property type="entry name" value="ANK_REP_REGION DOMAIN-CONTAINING PROTEIN-RELATED"/>
    <property type="match status" value="1"/>
</dbReference>
<dbReference type="EMBL" id="JASPKY010000334">
    <property type="protein sequence ID" value="KAK9708223.1"/>
    <property type="molecule type" value="Genomic_DNA"/>
</dbReference>
<comment type="caution">
    <text evidence="1">The sequence shown here is derived from an EMBL/GenBank/DDBJ whole genome shotgun (WGS) entry which is preliminary data.</text>
</comment>
<dbReference type="AlphaFoldDB" id="A0AAW1JVN5"/>
<proteinExistence type="predicted"/>
<keyword evidence="2" id="KW-1185">Reference proteome</keyword>
<organism evidence="1 2">
    <name type="scientific">Popillia japonica</name>
    <name type="common">Japanese beetle</name>
    <dbReference type="NCBI Taxonomy" id="7064"/>
    <lineage>
        <taxon>Eukaryota</taxon>
        <taxon>Metazoa</taxon>
        <taxon>Ecdysozoa</taxon>
        <taxon>Arthropoda</taxon>
        <taxon>Hexapoda</taxon>
        <taxon>Insecta</taxon>
        <taxon>Pterygota</taxon>
        <taxon>Neoptera</taxon>
        <taxon>Endopterygota</taxon>
        <taxon>Coleoptera</taxon>
        <taxon>Polyphaga</taxon>
        <taxon>Scarabaeiformia</taxon>
        <taxon>Scarabaeidae</taxon>
        <taxon>Rutelinae</taxon>
        <taxon>Popillia</taxon>
    </lineage>
</organism>